<dbReference type="PANTHER" id="PTHR24168">
    <property type="entry name" value="KN MOTIF AND ANKYRIN REPEAT DOMAIN-CONTAINING"/>
    <property type="match status" value="1"/>
</dbReference>
<dbReference type="InterPro" id="IPR047184">
    <property type="entry name" value="KANK1-4"/>
</dbReference>
<proteinExistence type="predicted"/>
<dbReference type="GO" id="GO:0005737">
    <property type="term" value="C:cytoplasm"/>
    <property type="evidence" value="ECO:0007669"/>
    <property type="project" value="TreeGrafter"/>
</dbReference>
<feature type="repeat" description="ANK" evidence="1">
    <location>
        <begin position="235"/>
        <end position="259"/>
    </location>
</feature>
<evidence type="ECO:0000313" key="4">
    <source>
        <dbReference type="Proteomes" id="UP000261520"/>
    </source>
</evidence>
<feature type="compositionally biased region" description="Low complexity" evidence="2">
    <location>
        <begin position="1"/>
        <end position="18"/>
    </location>
</feature>
<dbReference type="PANTHER" id="PTHR24168:SF24">
    <property type="entry name" value="KN MOTIF AND ANKYRIN REPEAT DOMAIN-CONTAINING PROTEIN 4"/>
    <property type="match status" value="1"/>
</dbReference>
<reference evidence="3" key="2">
    <citation type="submission" date="2025-09" db="UniProtKB">
        <authorList>
            <consortium name="Ensembl"/>
        </authorList>
    </citation>
    <scope>IDENTIFICATION</scope>
</reference>
<feature type="repeat" description="ANK" evidence="1">
    <location>
        <begin position="130"/>
        <end position="155"/>
    </location>
</feature>
<sequence>PRHLHLSSSGSRPSPWGSTGALGPRSQRLSGTHHGYSSWSHDTKAPLSLAGFKSQAEMEARIKEFDEQPLGEHIRPHLLRASTLVVLFQSWFGVAAEEASKASSVAAHVREVKKNALSLMAFLINLADDNGNTVLHYSVSHCNYSIVSVLLDTGVADVNLQNNAGYTSMMLASLTAPDGPSGMEVVRRLMELGNANIKSSQTGQTALHLAVRHGRVVMVRLLLSCGADANIQDKEGTTALMFASERGHTHIARLLLERSQCDLSLADKHGRTALSIATQGSHTDTAALLKAHAKARAL</sequence>
<dbReference type="SUPFAM" id="SSF48403">
    <property type="entry name" value="Ankyrin repeat"/>
    <property type="match status" value="1"/>
</dbReference>
<dbReference type="InterPro" id="IPR002110">
    <property type="entry name" value="Ankyrin_rpt"/>
</dbReference>
<dbReference type="Gene3D" id="1.25.40.20">
    <property type="entry name" value="Ankyrin repeat-containing domain"/>
    <property type="match status" value="1"/>
</dbReference>
<evidence type="ECO:0000256" key="2">
    <source>
        <dbReference type="SAM" id="MobiDB-lite"/>
    </source>
</evidence>
<name>A0A3B4A1J4_9GOBI</name>
<keyword evidence="4" id="KW-1185">Reference proteome</keyword>
<keyword evidence="1" id="KW-0040">ANK repeat</keyword>
<dbReference type="Proteomes" id="UP000261520">
    <property type="component" value="Unplaced"/>
</dbReference>
<dbReference type="PROSITE" id="PS50088">
    <property type="entry name" value="ANK_REPEAT"/>
    <property type="match status" value="3"/>
</dbReference>
<feature type="repeat" description="ANK" evidence="1">
    <location>
        <begin position="202"/>
        <end position="234"/>
    </location>
</feature>
<dbReference type="AlphaFoldDB" id="A0A3B4A1J4"/>
<dbReference type="PROSITE" id="PS50297">
    <property type="entry name" value="ANK_REP_REGION"/>
    <property type="match status" value="3"/>
</dbReference>
<dbReference type="STRING" id="409849.ENSPMGP00000010893"/>
<reference evidence="3" key="1">
    <citation type="submission" date="2025-08" db="UniProtKB">
        <authorList>
            <consortium name="Ensembl"/>
        </authorList>
    </citation>
    <scope>IDENTIFICATION</scope>
</reference>
<dbReference type="GO" id="GO:0030837">
    <property type="term" value="P:negative regulation of actin filament polymerization"/>
    <property type="evidence" value="ECO:0007669"/>
    <property type="project" value="InterPro"/>
</dbReference>
<evidence type="ECO:0000256" key="1">
    <source>
        <dbReference type="PROSITE-ProRule" id="PRU00023"/>
    </source>
</evidence>
<organism evidence="3 4">
    <name type="scientific">Periophthalmus magnuspinnatus</name>
    <dbReference type="NCBI Taxonomy" id="409849"/>
    <lineage>
        <taxon>Eukaryota</taxon>
        <taxon>Metazoa</taxon>
        <taxon>Chordata</taxon>
        <taxon>Craniata</taxon>
        <taxon>Vertebrata</taxon>
        <taxon>Euteleostomi</taxon>
        <taxon>Actinopterygii</taxon>
        <taxon>Neopterygii</taxon>
        <taxon>Teleostei</taxon>
        <taxon>Neoteleostei</taxon>
        <taxon>Acanthomorphata</taxon>
        <taxon>Gobiaria</taxon>
        <taxon>Gobiiformes</taxon>
        <taxon>Gobioidei</taxon>
        <taxon>Gobiidae</taxon>
        <taxon>Oxudercinae</taxon>
        <taxon>Periophthalmus</taxon>
    </lineage>
</organism>
<protein>
    <submittedName>
        <fullName evidence="3">Uncharacterized protein</fullName>
    </submittedName>
</protein>
<dbReference type="InterPro" id="IPR036770">
    <property type="entry name" value="Ankyrin_rpt-contain_sf"/>
</dbReference>
<accession>A0A3B4A1J4</accession>
<dbReference type="SMART" id="SM00248">
    <property type="entry name" value="ANK"/>
    <property type="match status" value="5"/>
</dbReference>
<dbReference type="Ensembl" id="ENSPMGT00000011617.1">
    <property type="protein sequence ID" value="ENSPMGP00000010893.1"/>
    <property type="gene ID" value="ENSPMGG00000009032.1"/>
</dbReference>
<dbReference type="Pfam" id="PF12796">
    <property type="entry name" value="Ank_2"/>
    <property type="match status" value="2"/>
</dbReference>
<evidence type="ECO:0000313" key="3">
    <source>
        <dbReference type="Ensembl" id="ENSPMGP00000010893.1"/>
    </source>
</evidence>
<dbReference type="GO" id="GO:0005856">
    <property type="term" value="C:cytoskeleton"/>
    <property type="evidence" value="ECO:0007669"/>
    <property type="project" value="TreeGrafter"/>
</dbReference>
<feature type="compositionally biased region" description="Polar residues" evidence="2">
    <location>
        <begin position="27"/>
        <end position="40"/>
    </location>
</feature>
<feature type="region of interest" description="Disordered" evidence="2">
    <location>
        <begin position="1"/>
        <end position="41"/>
    </location>
</feature>